<evidence type="ECO:0000256" key="6">
    <source>
        <dbReference type="SAM" id="MobiDB-lite"/>
    </source>
</evidence>
<evidence type="ECO:0000256" key="1">
    <source>
        <dbReference type="ARBA" id="ARBA00001947"/>
    </source>
</evidence>
<comment type="caution">
    <text evidence="8">The sequence shown here is derived from an EMBL/GenBank/DDBJ whole genome shotgun (WGS) entry which is preliminary data.</text>
</comment>
<accession>A0ABP0CV73</accession>
<dbReference type="InterPro" id="IPR036866">
    <property type="entry name" value="RibonucZ/Hydroxyglut_hydro"/>
</dbReference>
<evidence type="ECO:0000259" key="7">
    <source>
        <dbReference type="Pfam" id="PF00753"/>
    </source>
</evidence>
<dbReference type="PANTHER" id="PTHR42978:SF2">
    <property type="entry name" value="102 KBASES UNSTABLE REGION: FROM 1 TO 119443"/>
    <property type="match status" value="1"/>
</dbReference>
<keyword evidence="5" id="KW-0862">Zinc</keyword>
<dbReference type="Gene3D" id="3.60.15.10">
    <property type="entry name" value="Ribonuclease Z/Hydroxyacylglutathione hydrolase-like"/>
    <property type="match status" value="1"/>
</dbReference>
<reference evidence="8 9" key="1">
    <citation type="submission" date="2024-01" db="EMBL/GenBank/DDBJ databases">
        <authorList>
            <person name="Allen C."/>
            <person name="Tagirdzhanova G."/>
        </authorList>
    </citation>
    <scope>NUCLEOTIDE SEQUENCE [LARGE SCALE GENOMIC DNA]</scope>
</reference>
<proteinExistence type="inferred from homology"/>
<feature type="domain" description="Metallo-beta-lactamase" evidence="7">
    <location>
        <begin position="58"/>
        <end position="135"/>
    </location>
</feature>
<comment type="similarity">
    <text evidence="2">Belongs to the metallo-beta-lactamase superfamily.</text>
</comment>
<keyword evidence="3" id="KW-0479">Metal-binding</keyword>
<keyword evidence="4" id="KW-0378">Hydrolase</keyword>
<protein>
    <recommendedName>
        <fullName evidence="7">Metallo-beta-lactamase domain-containing protein</fullName>
    </recommendedName>
</protein>
<evidence type="ECO:0000313" key="8">
    <source>
        <dbReference type="EMBL" id="CAK7234936.1"/>
    </source>
</evidence>
<evidence type="ECO:0000256" key="4">
    <source>
        <dbReference type="ARBA" id="ARBA00022801"/>
    </source>
</evidence>
<evidence type="ECO:0000256" key="5">
    <source>
        <dbReference type="ARBA" id="ARBA00022833"/>
    </source>
</evidence>
<dbReference type="InterPro" id="IPR001279">
    <property type="entry name" value="Metallo-B-lactamas"/>
</dbReference>
<dbReference type="EMBL" id="CAWUHC010000135">
    <property type="protein sequence ID" value="CAK7234936.1"/>
    <property type="molecule type" value="Genomic_DNA"/>
</dbReference>
<evidence type="ECO:0000313" key="9">
    <source>
        <dbReference type="Proteomes" id="UP001642406"/>
    </source>
</evidence>
<dbReference type="SUPFAM" id="SSF56281">
    <property type="entry name" value="Metallo-hydrolase/oxidoreductase"/>
    <property type="match status" value="1"/>
</dbReference>
<keyword evidence="9" id="KW-1185">Reference proteome</keyword>
<dbReference type="Proteomes" id="UP001642406">
    <property type="component" value="Unassembled WGS sequence"/>
</dbReference>
<dbReference type="PANTHER" id="PTHR42978">
    <property type="entry name" value="QUORUM-QUENCHING LACTONASE YTNP-RELATED-RELATED"/>
    <property type="match status" value="1"/>
</dbReference>
<dbReference type="CDD" id="cd07730">
    <property type="entry name" value="metallo-hydrolase-like_MBL-fold"/>
    <property type="match status" value="1"/>
</dbReference>
<dbReference type="InterPro" id="IPR051013">
    <property type="entry name" value="MBL_superfamily_lactonases"/>
</dbReference>
<comment type="cofactor">
    <cofactor evidence="1">
        <name>Zn(2+)</name>
        <dbReference type="ChEBI" id="CHEBI:29105"/>
    </cofactor>
</comment>
<organism evidence="8 9">
    <name type="scientific">Sporothrix bragantina</name>
    <dbReference type="NCBI Taxonomy" id="671064"/>
    <lineage>
        <taxon>Eukaryota</taxon>
        <taxon>Fungi</taxon>
        <taxon>Dikarya</taxon>
        <taxon>Ascomycota</taxon>
        <taxon>Pezizomycotina</taxon>
        <taxon>Sordariomycetes</taxon>
        <taxon>Sordariomycetidae</taxon>
        <taxon>Ophiostomatales</taxon>
        <taxon>Ophiostomataceae</taxon>
        <taxon>Sporothrix</taxon>
    </lineage>
</organism>
<dbReference type="Pfam" id="PF00753">
    <property type="entry name" value="Lactamase_B"/>
    <property type="match status" value="1"/>
</dbReference>
<evidence type="ECO:0000256" key="2">
    <source>
        <dbReference type="ARBA" id="ARBA00007749"/>
    </source>
</evidence>
<gene>
    <name evidence="8" type="ORF">SBRCBS47491_009119</name>
</gene>
<feature type="region of interest" description="Disordered" evidence="6">
    <location>
        <begin position="1"/>
        <end position="20"/>
    </location>
</feature>
<sequence>MAISELGPWQNGSATATATAPQATVTVTALSGGFFTIPEEQFVHPCKQGARATVPSLCFLIKHVCQSTNITTHILFDLGLRRDLNRYSEPIRRHTETRQPITTAPDVVQNLAQAGLAPDDIDYVIYSHVHWDHVGEPRDFGTGTFVVGNGSLALLQGNTSSLRGGHSFFEDDLVDLKRTIELSNIEDTSFIKSTTNGHTISKPDFTQPWKPLGHLQATLDIFHDGSLYIVDAPGHLPGHINLLARTDIIDANGNYRWMYLAGDACHDRRILRDEKAIGEWEDAHGATCCIHANRPAAEETIKRIRLLEQHGVEVVLAHDAEWVNDKCNRSRYLGGP</sequence>
<name>A0ABP0CV73_9PEZI</name>
<evidence type="ECO:0000256" key="3">
    <source>
        <dbReference type="ARBA" id="ARBA00022723"/>
    </source>
</evidence>